<evidence type="ECO:0000256" key="1">
    <source>
        <dbReference type="SAM" id="MobiDB-lite"/>
    </source>
</evidence>
<dbReference type="Proteomes" id="UP000242519">
    <property type="component" value="Unassembled WGS sequence"/>
</dbReference>
<sequence length="240" mass="26403">MPSLSINTSPTIVTRPDGRSPESTSRSRSASPVRPPVSPITPTLKPAQPVRNVRQTYTHSQPSQIAVPLPPPEPIKFDENPDVLATKSAISILMMQARIAQEDIKSLQRTKERGLQDPEEFLRALQAGEIKQKGDTVMGLAQDDDEDDEDMESAKVEVIKDNKSWERLPKPQNVVHMPHINWDQYAVVGDSLDKLHADQLRHPPEGAPDGQILATGLSPAPATPAKDKIEKMGTRKGGKR</sequence>
<comment type="caution">
    <text evidence="2">The sequence shown here is derived from an EMBL/GenBank/DDBJ whole genome shotgun (WGS) entry which is preliminary data.</text>
</comment>
<feature type="region of interest" description="Disordered" evidence="1">
    <location>
        <begin position="133"/>
        <end position="153"/>
    </location>
</feature>
<feature type="compositionally biased region" description="Polar residues" evidence="1">
    <location>
        <begin position="53"/>
        <end position="64"/>
    </location>
</feature>
<protein>
    <submittedName>
        <fullName evidence="2">Uncharacterized protein</fullName>
    </submittedName>
</protein>
<organism evidence="2 3">
    <name type="scientific">Diplocarpon coronariae</name>
    <dbReference type="NCBI Taxonomy" id="2795749"/>
    <lineage>
        <taxon>Eukaryota</taxon>
        <taxon>Fungi</taxon>
        <taxon>Dikarya</taxon>
        <taxon>Ascomycota</taxon>
        <taxon>Pezizomycotina</taxon>
        <taxon>Leotiomycetes</taxon>
        <taxon>Helotiales</taxon>
        <taxon>Drepanopezizaceae</taxon>
        <taxon>Diplocarpon</taxon>
    </lineage>
</organism>
<proteinExistence type="predicted"/>
<name>A0A218Z681_9HELO</name>
<dbReference type="AlphaFoldDB" id="A0A218Z681"/>
<dbReference type="InterPro" id="IPR037830">
    <property type="entry name" value="ZZZ3"/>
</dbReference>
<dbReference type="InParanoid" id="A0A218Z681"/>
<feature type="compositionally biased region" description="Low complexity" evidence="1">
    <location>
        <begin position="21"/>
        <end position="32"/>
    </location>
</feature>
<gene>
    <name evidence="2" type="ORF">B2J93_3659</name>
</gene>
<keyword evidence="3" id="KW-1185">Reference proteome</keyword>
<dbReference type="EMBL" id="MZNU01000202">
    <property type="protein sequence ID" value="OWP03033.1"/>
    <property type="molecule type" value="Genomic_DNA"/>
</dbReference>
<feature type="region of interest" description="Disordered" evidence="1">
    <location>
        <begin position="196"/>
        <end position="240"/>
    </location>
</feature>
<dbReference type="OrthoDB" id="20473at2759"/>
<dbReference type="PANTHER" id="PTHR22705">
    <property type="entry name" value="ZINC FINGER, ZZ DOMAIN CONTAINING 3"/>
    <property type="match status" value="1"/>
</dbReference>
<feature type="compositionally biased region" description="Acidic residues" evidence="1">
    <location>
        <begin position="142"/>
        <end position="151"/>
    </location>
</feature>
<evidence type="ECO:0000313" key="2">
    <source>
        <dbReference type="EMBL" id="OWP03033.1"/>
    </source>
</evidence>
<feature type="region of interest" description="Disordered" evidence="1">
    <location>
        <begin position="1"/>
        <end position="74"/>
    </location>
</feature>
<reference evidence="2 3" key="1">
    <citation type="submission" date="2017-04" db="EMBL/GenBank/DDBJ databases">
        <title>Draft genome sequence of Marssonina coronaria NL1: causal agent of apple blotch.</title>
        <authorList>
            <person name="Cheng Q."/>
        </authorList>
    </citation>
    <scope>NUCLEOTIDE SEQUENCE [LARGE SCALE GENOMIC DNA]</scope>
    <source>
        <strain evidence="2 3">NL1</strain>
    </source>
</reference>
<dbReference type="STRING" id="503106.A0A218Z681"/>
<accession>A0A218Z681</accession>
<dbReference type="PANTHER" id="PTHR22705:SF0">
    <property type="entry name" value="ZZ-TYPE ZINC FINGER-CONTAINING PROTEIN 3"/>
    <property type="match status" value="1"/>
</dbReference>
<feature type="compositionally biased region" description="Polar residues" evidence="1">
    <location>
        <begin position="1"/>
        <end position="12"/>
    </location>
</feature>
<evidence type="ECO:0000313" key="3">
    <source>
        <dbReference type="Proteomes" id="UP000242519"/>
    </source>
</evidence>